<dbReference type="Pfam" id="PF05096">
    <property type="entry name" value="Glu_cyclase_2"/>
    <property type="match status" value="1"/>
</dbReference>
<organism evidence="2 3">
    <name type="scientific">Qipengyuania citrea</name>
    <dbReference type="NCBI Taxonomy" id="225971"/>
    <lineage>
        <taxon>Bacteria</taxon>
        <taxon>Pseudomonadati</taxon>
        <taxon>Pseudomonadota</taxon>
        <taxon>Alphaproteobacteria</taxon>
        <taxon>Sphingomonadales</taxon>
        <taxon>Erythrobacteraceae</taxon>
        <taxon>Qipengyuania</taxon>
    </lineage>
</organism>
<protein>
    <submittedName>
        <fullName evidence="2">Glutaminyl-peptide cyclotransferase</fullName>
    </submittedName>
</protein>
<gene>
    <name evidence="2" type="ORF">NCF85_02655</name>
</gene>
<dbReference type="InterPro" id="IPR007788">
    <property type="entry name" value="QCT"/>
</dbReference>
<reference evidence="2 3" key="1">
    <citation type="submission" date="2022-06" db="EMBL/GenBank/DDBJ databases">
        <authorList>
            <person name="Liu G."/>
        </authorList>
    </citation>
    <scope>NUCLEOTIDE SEQUENCE [LARGE SCALE GENOMIC DNA]</scope>
    <source>
        <strain evidence="2 3">E4</strain>
    </source>
</reference>
<dbReference type="InterPro" id="IPR015943">
    <property type="entry name" value="WD40/YVTN_repeat-like_dom_sf"/>
</dbReference>
<dbReference type="Gene3D" id="2.130.10.10">
    <property type="entry name" value="YVTN repeat-like/Quinoprotein amine dehydrogenase"/>
    <property type="match status" value="1"/>
</dbReference>
<dbReference type="PANTHER" id="PTHR31270:SF1">
    <property type="entry name" value="GLUTAMINYL-PEPTIDE CYCLOTRANSFERASE"/>
    <property type="match status" value="1"/>
</dbReference>
<name>A0ABY4U724_9SPHN</name>
<dbReference type="EMBL" id="CP098494">
    <property type="protein sequence ID" value="USA61899.1"/>
    <property type="molecule type" value="Genomic_DNA"/>
</dbReference>
<feature type="chain" id="PRO_5045110571" evidence="1">
    <location>
        <begin position="27"/>
        <end position="281"/>
    </location>
</feature>
<proteinExistence type="predicted"/>
<feature type="signal peptide" evidence="1">
    <location>
        <begin position="1"/>
        <end position="26"/>
    </location>
</feature>
<evidence type="ECO:0000313" key="2">
    <source>
        <dbReference type="EMBL" id="USA61899.1"/>
    </source>
</evidence>
<keyword evidence="1" id="KW-0732">Signal</keyword>
<dbReference type="RefSeq" id="WP_301642431.1">
    <property type="nucleotide sequence ID" value="NZ_CP098494.1"/>
</dbReference>
<dbReference type="InterPro" id="IPR011044">
    <property type="entry name" value="Quino_amine_DH_bsu"/>
</dbReference>
<evidence type="ECO:0000313" key="3">
    <source>
        <dbReference type="Proteomes" id="UP001056619"/>
    </source>
</evidence>
<accession>A0ABY4U724</accession>
<keyword evidence="3" id="KW-1185">Reference proteome</keyword>
<evidence type="ECO:0000256" key="1">
    <source>
        <dbReference type="SAM" id="SignalP"/>
    </source>
</evidence>
<dbReference type="PANTHER" id="PTHR31270">
    <property type="entry name" value="GLUTAMINYL-PEPTIDE CYCLOTRANSFERASE"/>
    <property type="match status" value="1"/>
</dbReference>
<sequence length="281" mass="30892">MTHRAILFIAAAFTWLTPAVVTVAIAQDAAPSAERAPALEVYSGPAVYRAEIVATYPHDTAAFTQGLVWHDGHLFESTGQEGQSEVRKVDLETGKVLTRSAIPADQFGEGLALSGREFISLTWRNGVIHRWNARTLKPAGSKDGVPFEGWGLTTSDEGLIHSDGTATLRVLDPESFEVLRMVPVTLNGQPLPNLNELEMIDGLVYANVWQSPFIVAIDPADGVIKRLIDLRAIVDSIPMTDRDTVLNGIAWDPKKRRLFVTGKRWPSLFEINLVETEAQVR</sequence>
<dbReference type="Proteomes" id="UP001056619">
    <property type="component" value="Chromosome"/>
</dbReference>
<dbReference type="SUPFAM" id="SSF50969">
    <property type="entry name" value="YVTN repeat-like/Quinoprotein amine dehydrogenase"/>
    <property type="match status" value="1"/>
</dbReference>